<evidence type="ECO:0000313" key="1">
    <source>
        <dbReference type="EMBL" id="EXX67681.1"/>
    </source>
</evidence>
<gene>
    <name evidence="1" type="ORF">RirG_112260</name>
</gene>
<evidence type="ECO:0000313" key="2">
    <source>
        <dbReference type="Proteomes" id="UP000022910"/>
    </source>
</evidence>
<sequence>MITGLAFPSLKLWLPQVLASLYRKPRLLSSLYQLLMICHVTSHTDRHERKLANTQMEKANPAKRLIQENNIWNLAIIDNTGRNSPNRLEIGCPILGRIW</sequence>
<comment type="caution">
    <text evidence="1">The sequence shown here is derived from an EMBL/GenBank/DDBJ whole genome shotgun (WGS) entry which is preliminary data.</text>
</comment>
<dbReference type="EMBL" id="JEMT01017625">
    <property type="protein sequence ID" value="EXX67681.1"/>
    <property type="molecule type" value="Genomic_DNA"/>
</dbReference>
<dbReference type="OrthoDB" id="2441256at2759"/>
<protein>
    <submittedName>
        <fullName evidence="1">Uncharacterized protein</fullName>
    </submittedName>
</protein>
<accession>A0A015L5B8</accession>
<organism evidence="1 2">
    <name type="scientific">Rhizophagus irregularis (strain DAOM 197198w)</name>
    <name type="common">Glomus intraradices</name>
    <dbReference type="NCBI Taxonomy" id="1432141"/>
    <lineage>
        <taxon>Eukaryota</taxon>
        <taxon>Fungi</taxon>
        <taxon>Fungi incertae sedis</taxon>
        <taxon>Mucoromycota</taxon>
        <taxon>Glomeromycotina</taxon>
        <taxon>Glomeromycetes</taxon>
        <taxon>Glomerales</taxon>
        <taxon>Glomeraceae</taxon>
        <taxon>Rhizophagus</taxon>
    </lineage>
</organism>
<dbReference type="Proteomes" id="UP000022910">
    <property type="component" value="Unassembled WGS sequence"/>
</dbReference>
<dbReference type="AlphaFoldDB" id="A0A015L5B8"/>
<proteinExistence type="predicted"/>
<keyword evidence="2" id="KW-1185">Reference proteome</keyword>
<reference evidence="1 2" key="1">
    <citation type="submission" date="2014-02" db="EMBL/GenBank/DDBJ databases">
        <title>Single nucleus genome sequencing reveals high similarity among nuclei of an endomycorrhizal fungus.</title>
        <authorList>
            <person name="Lin K."/>
            <person name="Geurts R."/>
            <person name="Zhang Z."/>
            <person name="Limpens E."/>
            <person name="Saunders D.G."/>
            <person name="Mu D."/>
            <person name="Pang E."/>
            <person name="Cao H."/>
            <person name="Cha H."/>
            <person name="Lin T."/>
            <person name="Zhou Q."/>
            <person name="Shang Y."/>
            <person name="Li Y."/>
            <person name="Ivanov S."/>
            <person name="Sharma T."/>
            <person name="Velzen R.V."/>
            <person name="Ruijter N.D."/>
            <person name="Aanen D.K."/>
            <person name="Win J."/>
            <person name="Kamoun S."/>
            <person name="Bisseling T."/>
            <person name="Huang S."/>
        </authorList>
    </citation>
    <scope>NUCLEOTIDE SEQUENCE [LARGE SCALE GENOMIC DNA]</scope>
    <source>
        <strain evidence="2">DAOM197198w</strain>
    </source>
</reference>
<dbReference type="HOGENOM" id="CLU_181710_0_0_1"/>
<name>A0A015L5B8_RHIIW</name>